<keyword evidence="1" id="KW-1133">Transmembrane helix</keyword>
<reference evidence="4 5" key="1">
    <citation type="submission" date="2013-01" db="EMBL/GenBank/DDBJ databases">
        <authorList>
            <person name="Fiebig A."/>
            <person name="Goeker M."/>
            <person name="Klenk H.-P.P."/>
        </authorList>
    </citation>
    <scope>NUCLEOTIDE SEQUENCE [LARGE SCALE GENOMIC DNA]</scope>
    <source>
        <strain evidence="4 5">DSM 24838</strain>
    </source>
</reference>
<evidence type="ECO:0000313" key="5">
    <source>
        <dbReference type="Proteomes" id="UP000035100"/>
    </source>
</evidence>
<feature type="transmembrane region" description="Helical" evidence="1">
    <location>
        <begin position="20"/>
        <end position="39"/>
    </location>
</feature>
<evidence type="ECO:0000256" key="1">
    <source>
        <dbReference type="SAM" id="Phobius"/>
    </source>
</evidence>
<dbReference type="OrthoDB" id="7863619at2"/>
<organism evidence="4 5">
    <name type="scientific">Wenxinia marina DSM 24838</name>
    <dbReference type="NCBI Taxonomy" id="1123501"/>
    <lineage>
        <taxon>Bacteria</taxon>
        <taxon>Pseudomonadati</taxon>
        <taxon>Pseudomonadota</taxon>
        <taxon>Alphaproteobacteria</taxon>
        <taxon>Rhodobacterales</taxon>
        <taxon>Roseobacteraceae</taxon>
        <taxon>Wenxinia</taxon>
    </lineage>
</organism>
<gene>
    <name evidence="4" type="ORF">Wenmar_04002</name>
</gene>
<dbReference type="Pfam" id="PF25269">
    <property type="entry name" value="DUF7867"/>
    <property type="match status" value="1"/>
</dbReference>
<evidence type="ECO:0000313" key="4">
    <source>
        <dbReference type="EMBL" id="KIQ67576.1"/>
    </source>
</evidence>
<feature type="domain" description="DUF7867" evidence="3">
    <location>
        <begin position="166"/>
        <end position="418"/>
    </location>
</feature>
<accession>A0A0D0P7L1</accession>
<protein>
    <submittedName>
        <fullName evidence="4">Flp pilus-assembly TadE/G</fullName>
    </submittedName>
</protein>
<evidence type="ECO:0000259" key="3">
    <source>
        <dbReference type="Pfam" id="PF25269"/>
    </source>
</evidence>
<keyword evidence="5" id="KW-1185">Reference proteome</keyword>
<proteinExistence type="predicted"/>
<dbReference type="eggNOG" id="ENOG502Z8ZB">
    <property type="taxonomic scope" value="Bacteria"/>
</dbReference>
<feature type="domain" description="Putative Flp pilus-assembly TadG-like N-terminal" evidence="2">
    <location>
        <begin position="18"/>
        <end position="62"/>
    </location>
</feature>
<dbReference type="AlphaFoldDB" id="A0A0D0P7L1"/>
<comment type="caution">
    <text evidence="4">The sequence shown here is derived from an EMBL/GenBank/DDBJ whole genome shotgun (WGS) entry which is preliminary data.</text>
</comment>
<dbReference type="InterPro" id="IPR057189">
    <property type="entry name" value="DUF7867"/>
</dbReference>
<keyword evidence="1" id="KW-0472">Membrane</keyword>
<keyword evidence="1" id="KW-0812">Transmembrane</keyword>
<dbReference type="EMBL" id="AONG01000022">
    <property type="protein sequence ID" value="KIQ67576.1"/>
    <property type="molecule type" value="Genomic_DNA"/>
</dbReference>
<dbReference type="Pfam" id="PF13400">
    <property type="entry name" value="Tad"/>
    <property type="match status" value="1"/>
</dbReference>
<dbReference type="Proteomes" id="UP000035100">
    <property type="component" value="Unassembled WGS sequence"/>
</dbReference>
<name>A0A0D0P7L1_9RHOB</name>
<dbReference type="PATRIC" id="fig|1123501.6.peg.4133"/>
<dbReference type="InterPro" id="IPR028087">
    <property type="entry name" value="Tad_N"/>
</dbReference>
<evidence type="ECO:0000259" key="2">
    <source>
        <dbReference type="Pfam" id="PF13400"/>
    </source>
</evidence>
<dbReference type="STRING" id="1123501.Wenmar_04002"/>
<sequence>MSHCAAKTGFRKTRAEDGGMTIFGMFLFVTTCVIGGMALDVTHLYAARTQLQVAADLAGHAAIYTRESRSENTARLTAIEAVRYGMPEESFGDVLDTPEIVFGVYENGAFSPLANSRSAVMVTTHRSDASNNPVDSFLYRMIGKDDWDVVTRAVYATYRPACFREGIAADGVVDLQSNNGFYAGFCVHSNEYVSLNQNNFFEPGTVVSMPNEEDIDLPNSGFEKNEGLQAALRSGAYRLRLINQLPQIIENLRTRGTEWTPDYISSALVRSITNVRKVAPADLTPGTTHFIACNGSNLTLDAGTYQSVVIVTPCDVKFSNGVILEDAVVATTSINDKSMSAPNGLQIGRNDDCADGGGAQLLTLGGIDVASSLTAYNGQLVAAGDVHYAANADGIRGISIVAGGEVHGTSNMRMGFCGDGMENNFEVDYFRLVQ</sequence>